<evidence type="ECO:0000259" key="1">
    <source>
        <dbReference type="Pfam" id="PF00656"/>
    </source>
</evidence>
<dbReference type="SUPFAM" id="SSF52129">
    <property type="entry name" value="Caspase-like"/>
    <property type="match status" value="1"/>
</dbReference>
<dbReference type="Proteomes" id="UP001548992">
    <property type="component" value="Unassembled WGS sequence"/>
</dbReference>
<comment type="caution">
    <text evidence="2">The sequence shown here is derived from an EMBL/GenBank/DDBJ whole genome shotgun (WGS) entry which is preliminary data.</text>
</comment>
<name>A0ABV2DWL5_9GAMM</name>
<sequence>MNLAIIIGVSDYKLANSLPACKNDAKIIHDIISHSGKFDKTLYLSENTMSHDVKPAITKFITENADSEIGELFFYFSGHGLFLDGEFHYALTDADINKPKQTSLENSELDQLIRSLSPALTVKVVDACQSGVDYIKSAEQELEKFVRQKTKELNKCYFMLSSNSDQSSYASPFISFFTRYFVEAIALCNAEEIRYKEIMDYVSDSFKGNKKQTPMFIGQANFTEVFISVDEVLKENLKLSLDDNFKLMSELTSQPEKTLLDKIKEDARRYLDKGAAMTLLGDIEEEIQKNKKFSGGDFKDLFDIKHITDQYNSALPKLTQAAEWLTSSSDDFFAKPQWETRRVKKQVLKSGLNSIVTMSIMGMSPEYETREVDEDICTDIINTTELPFCNIISKAERLYPNINSSECIWLFFVSETKLAILTTFILFKTTDWEKEVALRQHAKWTSKVFELTNHDGIKDYISNTFTKFQDFSLEPIITRLNSEINREVQTSNPNPVKRSRSGKAS</sequence>
<accession>A0ABV2DWL5</accession>
<keyword evidence="3" id="KW-1185">Reference proteome</keyword>
<proteinExistence type="predicted"/>
<protein>
    <submittedName>
        <fullName evidence="2">Caspase family protein</fullName>
    </submittedName>
</protein>
<reference evidence="2 3" key="1">
    <citation type="submission" date="2024-07" db="EMBL/GenBank/DDBJ databases">
        <title>Isolation, whole-genome sequencing, and annotation of five antibiotic-resistant bacteria from environmental samples.</title>
        <authorList>
            <person name="Bedore T."/>
            <person name="Hudson A.O."/>
            <person name="Kumar G."/>
        </authorList>
    </citation>
    <scope>NUCLEOTIDE SEQUENCE [LARGE SCALE GENOMIC DNA]</scope>
    <source>
        <strain evidence="2 3">RIT844</strain>
    </source>
</reference>
<organism evidence="2 3">
    <name type="scientific">Pantoea leporis</name>
    <dbReference type="NCBI Taxonomy" id="2933780"/>
    <lineage>
        <taxon>Bacteria</taxon>
        <taxon>Pseudomonadati</taxon>
        <taxon>Pseudomonadota</taxon>
        <taxon>Gammaproteobacteria</taxon>
        <taxon>Enterobacterales</taxon>
        <taxon>Erwiniaceae</taxon>
        <taxon>Pantoea</taxon>
    </lineage>
</organism>
<feature type="domain" description="Peptidase C14 caspase" evidence="1">
    <location>
        <begin position="2"/>
        <end position="217"/>
    </location>
</feature>
<evidence type="ECO:0000313" key="2">
    <source>
        <dbReference type="EMBL" id="MET3075447.1"/>
    </source>
</evidence>
<gene>
    <name evidence="2" type="ORF">ABXV16_06775</name>
</gene>
<dbReference type="Pfam" id="PF00656">
    <property type="entry name" value="Peptidase_C14"/>
    <property type="match status" value="1"/>
</dbReference>
<evidence type="ECO:0000313" key="3">
    <source>
        <dbReference type="Proteomes" id="UP001548992"/>
    </source>
</evidence>
<dbReference type="InterPro" id="IPR029030">
    <property type="entry name" value="Caspase-like_dom_sf"/>
</dbReference>
<dbReference type="InterPro" id="IPR011600">
    <property type="entry name" value="Pept_C14_caspase"/>
</dbReference>
<dbReference type="Gene3D" id="3.40.50.1460">
    <property type="match status" value="1"/>
</dbReference>
<dbReference type="RefSeq" id="WP_354466244.1">
    <property type="nucleotide sequence ID" value="NZ_JBEWWF010000001.1"/>
</dbReference>
<dbReference type="EMBL" id="JBEWWF010000001">
    <property type="protein sequence ID" value="MET3075447.1"/>
    <property type="molecule type" value="Genomic_DNA"/>
</dbReference>